<keyword evidence="2 9" id="KW-0328">Glycosyltransferase</keyword>
<name>A0ABY5HZ60_9FIRM</name>
<protein>
    <submittedName>
        <fullName evidence="9">Glycosyltransferase</fullName>
        <ecNumber evidence="9">2.4.-.-</ecNumber>
    </submittedName>
</protein>
<dbReference type="SUPFAM" id="SSF53448">
    <property type="entry name" value="Nucleotide-diphospho-sugar transferases"/>
    <property type="match status" value="1"/>
</dbReference>
<dbReference type="GO" id="GO:0016757">
    <property type="term" value="F:glycosyltransferase activity"/>
    <property type="evidence" value="ECO:0007669"/>
    <property type="project" value="UniProtKB-KW"/>
</dbReference>
<dbReference type="Gene3D" id="3.90.550.10">
    <property type="entry name" value="Spore Coat Polysaccharide Biosynthesis Protein SpsA, Chain A"/>
    <property type="match status" value="1"/>
</dbReference>
<proteinExistence type="predicted"/>
<dbReference type="PANTHER" id="PTHR48090">
    <property type="entry name" value="UNDECAPRENYL-PHOSPHATE 4-DEOXY-4-FORMAMIDO-L-ARABINOSE TRANSFERASE-RELATED"/>
    <property type="match status" value="1"/>
</dbReference>
<evidence type="ECO:0000256" key="2">
    <source>
        <dbReference type="ARBA" id="ARBA00022676"/>
    </source>
</evidence>
<organism evidence="9 10">
    <name type="scientific">Allocoprobacillus halotolerans</name>
    <dbReference type="NCBI Taxonomy" id="2944914"/>
    <lineage>
        <taxon>Bacteria</taxon>
        <taxon>Bacillati</taxon>
        <taxon>Bacillota</taxon>
        <taxon>Erysipelotrichia</taxon>
        <taxon>Erysipelotrichales</taxon>
        <taxon>Erysipelotrichaceae</taxon>
        <taxon>Allocoprobacillus</taxon>
    </lineage>
</organism>
<evidence type="ECO:0000256" key="4">
    <source>
        <dbReference type="ARBA" id="ARBA00022692"/>
    </source>
</evidence>
<keyword evidence="7" id="KW-0472">Membrane</keyword>
<evidence type="ECO:0000256" key="3">
    <source>
        <dbReference type="ARBA" id="ARBA00022679"/>
    </source>
</evidence>
<dbReference type="InterPro" id="IPR050256">
    <property type="entry name" value="Glycosyltransferase_2"/>
</dbReference>
<evidence type="ECO:0000256" key="5">
    <source>
        <dbReference type="ARBA" id="ARBA00022985"/>
    </source>
</evidence>
<keyword evidence="10" id="KW-1185">Reference proteome</keyword>
<evidence type="ECO:0000256" key="7">
    <source>
        <dbReference type="ARBA" id="ARBA00023136"/>
    </source>
</evidence>
<keyword evidence="5" id="KW-0448">Lipopolysaccharide biosynthesis</keyword>
<dbReference type="InterPro" id="IPR001173">
    <property type="entry name" value="Glyco_trans_2-like"/>
</dbReference>
<keyword evidence="3 9" id="KW-0808">Transferase</keyword>
<feature type="domain" description="Glycosyltransferase 2-like" evidence="8">
    <location>
        <begin position="8"/>
        <end position="138"/>
    </location>
</feature>
<reference evidence="9" key="1">
    <citation type="submission" date="2022-07" db="EMBL/GenBank/DDBJ databases">
        <title>Faecal culturing of patients with breast cancer.</title>
        <authorList>
            <person name="Teng N.M.Y."/>
            <person name="Kiu R."/>
            <person name="Evans R."/>
            <person name="Baker D.J."/>
            <person name="Zenner C."/>
            <person name="Robinson S.D."/>
            <person name="Hall L.J."/>
        </authorList>
    </citation>
    <scope>NUCLEOTIDE SEQUENCE</scope>
    <source>
        <strain evidence="9">LH1062</strain>
    </source>
</reference>
<evidence type="ECO:0000259" key="8">
    <source>
        <dbReference type="Pfam" id="PF00535"/>
    </source>
</evidence>
<evidence type="ECO:0000313" key="9">
    <source>
        <dbReference type="EMBL" id="UTY38105.1"/>
    </source>
</evidence>
<evidence type="ECO:0000256" key="1">
    <source>
        <dbReference type="ARBA" id="ARBA00022475"/>
    </source>
</evidence>
<evidence type="ECO:0000256" key="6">
    <source>
        <dbReference type="ARBA" id="ARBA00022989"/>
    </source>
</evidence>
<dbReference type="EC" id="2.4.-.-" evidence="9"/>
<gene>
    <name evidence="9" type="ORF">NMU03_10415</name>
</gene>
<keyword evidence="4" id="KW-0812">Transmembrane</keyword>
<dbReference type="Pfam" id="PF00535">
    <property type="entry name" value="Glycos_transf_2"/>
    <property type="match status" value="1"/>
</dbReference>
<sequence length="187" mass="21654">MDYNSNFSIVIPCYKSSQTIETVVKLTSDELLKIGIEHFEFILVNDCSPDDGRTMTVLKQLTKKYKNITAIDLAKNGGQHNATMCGLNFAEGDYIISMDDDMQTHPSQLIKLISAIDDQTDIVYGYYPDKKHNILRNLFSIINYWSVRILIGKPKELKTSSFWIIRRYVRNYIVQFKNKDCYLQGLF</sequence>
<keyword evidence="1" id="KW-1003">Cell membrane</keyword>
<evidence type="ECO:0000313" key="10">
    <source>
        <dbReference type="Proteomes" id="UP001060112"/>
    </source>
</evidence>
<dbReference type="InterPro" id="IPR029044">
    <property type="entry name" value="Nucleotide-diphossugar_trans"/>
</dbReference>
<dbReference type="PANTHER" id="PTHR48090:SF3">
    <property type="entry name" value="UNDECAPRENYL-PHOSPHATE 4-DEOXY-4-FORMAMIDO-L-ARABINOSE TRANSFERASE"/>
    <property type="match status" value="1"/>
</dbReference>
<dbReference type="RefSeq" id="WP_290138194.1">
    <property type="nucleotide sequence ID" value="NZ_CP101620.1"/>
</dbReference>
<accession>A0ABY5HZ60</accession>
<keyword evidence="6" id="KW-1133">Transmembrane helix</keyword>
<dbReference type="Proteomes" id="UP001060112">
    <property type="component" value="Chromosome"/>
</dbReference>
<dbReference type="EMBL" id="CP101620">
    <property type="protein sequence ID" value="UTY38105.1"/>
    <property type="molecule type" value="Genomic_DNA"/>
</dbReference>